<keyword evidence="1" id="KW-0812">Transmembrane</keyword>
<sequence length="80" mass="9256">MQELLANAKDFLTVVNLLLVALVFPAIRFIRTSVHANLELQKTIKELRDELHLLRNILFDIADGDTIKKHLKRKHESRVA</sequence>
<feature type="transmembrane region" description="Helical" evidence="1">
    <location>
        <begin position="12"/>
        <end position="30"/>
    </location>
</feature>
<evidence type="ECO:0000313" key="2">
    <source>
        <dbReference type="EMBL" id="SFP60493.1"/>
    </source>
</evidence>
<name>A0A1I5RPR9_9BACT</name>
<reference evidence="2 3" key="1">
    <citation type="submission" date="2016-10" db="EMBL/GenBank/DDBJ databases">
        <authorList>
            <person name="de Groot N.N."/>
        </authorList>
    </citation>
    <scope>NUCLEOTIDE SEQUENCE [LARGE SCALE GENOMIC DNA]</scope>
    <source>
        <strain evidence="2 3">EP1-55-1</strain>
    </source>
</reference>
<dbReference type="STRING" id="223786.SAMN05216234_12812"/>
<keyword evidence="1" id="KW-1133">Transmembrane helix</keyword>
<dbReference type="EMBL" id="FOXB01000028">
    <property type="protein sequence ID" value="SFP60493.1"/>
    <property type="molecule type" value="Genomic_DNA"/>
</dbReference>
<gene>
    <name evidence="2" type="ORF">SAMN05216234_12812</name>
</gene>
<dbReference type="AlphaFoldDB" id="A0A1I5RPR9"/>
<dbReference type="Proteomes" id="UP000199227">
    <property type="component" value="Unassembled WGS sequence"/>
</dbReference>
<keyword evidence="3" id="KW-1185">Reference proteome</keyword>
<keyword evidence="1" id="KW-0472">Membrane</keyword>
<evidence type="ECO:0000256" key="1">
    <source>
        <dbReference type="SAM" id="Phobius"/>
    </source>
</evidence>
<organism evidence="2 3">
    <name type="scientific">Hydrogenimonas thermophila</name>
    <dbReference type="NCBI Taxonomy" id="223786"/>
    <lineage>
        <taxon>Bacteria</taxon>
        <taxon>Pseudomonadati</taxon>
        <taxon>Campylobacterota</taxon>
        <taxon>Epsilonproteobacteria</taxon>
        <taxon>Campylobacterales</taxon>
        <taxon>Hydrogenimonadaceae</taxon>
        <taxon>Hydrogenimonas</taxon>
    </lineage>
</organism>
<protein>
    <submittedName>
        <fullName evidence="2">Uncharacterized protein</fullName>
    </submittedName>
</protein>
<proteinExistence type="predicted"/>
<dbReference type="RefSeq" id="WP_092913060.1">
    <property type="nucleotide sequence ID" value="NZ_FOXB01000028.1"/>
</dbReference>
<accession>A0A1I5RPR9</accession>
<evidence type="ECO:0000313" key="3">
    <source>
        <dbReference type="Proteomes" id="UP000199227"/>
    </source>
</evidence>